<accession>A0A2W2CE92</accession>
<keyword evidence="2" id="KW-1185">Reference proteome</keyword>
<sequence length="62" mass="5939">MVGAATARELLLVVAVAVVGVLLATVAAFTPWPVTPGGAAPSGLVELHSPATPADSSDTASG</sequence>
<evidence type="ECO:0000313" key="1">
    <source>
        <dbReference type="EMBL" id="PZF90128.1"/>
    </source>
</evidence>
<proteinExistence type="predicted"/>
<protein>
    <submittedName>
        <fullName evidence="1">Uncharacterized protein</fullName>
    </submittedName>
</protein>
<gene>
    <name evidence="1" type="ORF">C1I93_23020</name>
</gene>
<organism evidence="1 2">
    <name type="scientific">Micromonospora endophytica</name>
    <dbReference type="NCBI Taxonomy" id="515350"/>
    <lineage>
        <taxon>Bacteria</taxon>
        <taxon>Bacillati</taxon>
        <taxon>Actinomycetota</taxon>
        <taxon>Actinomycetes</taxon>
        <taxon>Micromonosporales</taxon>
        <taxon>Micromonosporaceae</taxon>
        <taxon>Micromonospora</taxon>
    </lineage>
</organism>
<name>A0A2W2CE92_9ACTN</name>
<dbReference type="EMBL" id="POTX01000197">
    <property type="protein sequence ID" value="PZF90128.1"/>
    <property type="molecule type" value="Genomic_DNA"/>
</dbReference>
<dbReference type="OrthoDB" id="3402339at2"/>
<reference evidence="1 2" key="1">
    <citation type="submission" date="2018-01" db="EMBL/GenBank/DDBJ databases">
        <title>Draft genome sequence of Jishengella endophytica.</title>
        <authorList>
            <person name="Sahin N."/>
            <person name="Ay H."/>
            <person name="Saygin H."/>
        </authorList>
    </citation>
    <scope>NUCLEOTIDE SEQUENCE [LARGE SCALE GENOMIC DNA]</scope>
    <source>
        <strain evidence="1 2">DSM 45430</strain>
    </source>
</reference>
<comment type="caution">
    <text evidence="1">The sequence shown here is derived from an EMBL/GenBank/DDBJ whole genome shotgun (WGS) entry which is preliminary data.</text>
</comment>
<dbReference type="RefSeq" id="WP_111245384.1">
    <property type="nucleotide sequence ID" value="NZ_AP023358.1"/>
</dbReference>
<evidence type="ECO:0000313" key="2">
    <source>
        <dbReference type="Proteomes" id="UP000248627"/>
    </source>
</evidence>
<dbReference type="AlphaFoldDB" id="A0A2W2CE92"/>
<dbReference type="Proteomes" id="UP000248627">
    <property type="component" value="Unassembled WGS sequence"/>
</dbReference>